<dbReference type="OrthoDB" id="1901795at2"/>
<proteinExistence type="predicted"/>
<organism evidence="1 2">
    <name type="scientific">Natranaerovirga pectinivora</name>
    <dbReference type="NCBI Taxonomy" id="682400"/>
    <lineage>
        <taxon>Bacteria</taxon>
        <taxon>Bacillati</taxon>
        <taxon>Bacillota</taxon>
        <taxon>Clostridia</taxon>
        <taxon>Lachnospirales</taxon>
        <taxon>Natranaerovirgaceae</taxon>
        <taxon>Natranaerovirga</taxon>
    </lineage>
</organism>
<evidence type="ECO:0000313" key="2">
    <source>
        <dbReference type="Proteomes" id="UP000294902"/>
    </source>
</evidence>
<comment type="caution">
    <text evidence="1">The sequence shown here is derived from an EMBL/GenBank/DDBJ whole genome shotgun (WGS) entry which is preliminary data.</text>
</comment>
<accession>A0A4V2V0J6</accession>
<protein>
    <submittedName>
        <fullName evidence="1">Uncharacterized protein DUF4355</fullName>
    </submittedName>
</protein>
<reference evidence="1 2" key="1">
    <citation type="submission" date="2019-03" db="EMBL/GenBank/DDBJ databases">
        <title>Genomic Encyclopedia of Type Strains, Phase IV (KMG-IV): sequencing the most valuable type-strain genomes for metagenomic binning, comparative biology and taxonomic classification.</title>
        <authorList>
            <person name="Goeker M."/>
        </authorList>
    </citation>
    <scope>NUCLEOTIDE SEQUENCE [LARGE SCALE GENOMIC DNA]</scope>
    <source>
        <strain evidence="1 2">DSM 24629</strain>
    </source>
</reference>
<evidence type="ECO:0000313" key="1">
    <source>
        <dbReference type="EMBL" id="TCT16397.1"/>
    </source>
</evidence>
<sequence>MELNLEQVQEFIETNKDNEEVKSYIGGFITSDGVESFLDNEEGKKVLQPKLDKHFSKGLETWKANNLEKLLDEEIKKRFPEADPKDVELQKLQVEIEKMKQEKQRETITNKAIKIANEKKIPLDMVDFLIGSDEESTIVNIEKLESILDGYIQEEVKKRIGKDTYTPPASGSEKALTLEQIESMSQEEINKNWEAVQRVLQNK</sequence>
<dbReference type="Proteomes" id="UP000294902">
    <property type="component" value="Unassembled WGS sequence"/>
</dbReference>
<dbReference type="AlphaFoldDB" id="A0A4V2V0J6"/>
<name>A0A4V2V0J6_9FIRM</name>
<dbReference type="RefSeq" id="WP_132250760.1">
    <property type="nucleotide sequence ID" value="NZ_SMAL01000002.1"/>
</dbReference>
<dbReference type="Pfam" id="PF14265">
    <property type="entry name" value="DUF4355"/>
    <property type="match status" value="1"/>
</dbReference>
<dbReference type="EMBL" id="SMAL01000002">
    <property type="protein sequence ID" value="TCT16397.1"/>
    <property type="molecule type" value="Genomic_DNA"/>
</dbReference>
<dbReference type="InterPro" id="IPR025580">
    <property type="entry name" value="Gp46"/>
</dbReference>
<keyword evidence="2" id="KW-1185">Reference proteome</keyword>
<gene>
    <name evidence="1" type="ORF">EDC18_102416</name>
</gene>